<keyword evidence="1" id="KW-0802">TPR repeat</keyword>
<name>A0ABR0KE35_9EURO</name>
<evidence type="ECO:0000256" key="1">
    <source>
        <dbReference type="PROSITE-ProRule" id="PRU00339"/>
    </source>
</evidence>
<dbReference type="InterPro" id="IPR039340">
    <property type="entry name" value="Tfc4/TFIIIC-102/Sfc4"/>
</dbReference>
<proteinExistence type="predicted"/>
<feature type="compositionally biased region" description="Acidic residues" evidence="2">
    <location>
        <begin position="796"/>
        <end position="806"/>
    </location>
</feature>
<feature type="compositionally biased region" description="Basic and acidic residues" evidence="2">
    <location>
        <begin position="1152"/>
        <end position="1163"/>
    </location>
</feature>
<feature type="compositionally biased region" description="Basic and acidic residues" evidence="2">
    <location>
        <begin position="294"/>
        <end position="307"/>
    </location>
</feature>
<dbReference type="EMBL" id="JAVRRG010000043">
    <property type="protein sequence ID" value="KAK5093455.1"/>
    <property type="molecule type" value="Genomic_DNA"/>
</dbReference>
<dbReference type="Proteomes" id="UP001345013">
    <property type="component" value="Unassembled WGS sequence"/>
</dbReference>
<accession>A0ABR0KE35</accession>
<gene>
    <name evidence="3" type="primary">TFC4</name>
    <name evidence="3" type="ORF">LTR24_004308</name>
</gene>
<protein>
    <submittedName>
        <fullName evidence="3">Transcription factor TFIIIC subunit tfc4</fullName>
    </submittedName>
</protein>
<organism evidence="3 4">
    <name type="scientific">Lithohypha guttulata</name>
    <dbReference type="NCBI Taxonomy" id="1690604"/>
    <lineage>
        <taxon>Eukaryota</taxon>
        <taxon>Fungi</taxon>
        <taxon>Dikarya</taxon>
        <taxon>Ascomycota</taxon>
        <taxon>Pezizomycotina</taxon>
        <taxon>Eurotiomycetes</taxon>
        <taxon>Chaetothyriomycetidae</taxon>
        <taxon>Chaetothyriales</taxon>
        <taxon>Trichomeriaceae</taxon>
        <taxon>Lithohypha</taxon>
    </lineage>
</organism>
<feature type="region of interest" description="Disordered" evidence="2">
    <location>
        <begin position="1152"/>
        <end position="1174"/>
    </location>
</feature>
<dbReference type="SUPFAM" id="SSF48452">
    <property type="entry name" value="TPR-like"/>
    <property type="match status" value="2"/>
</dbReference>
<dbReference type="InterPro" id="IPR011990">
    <property type="entry name" value="TPR-like_helical_dom_sf"/>
</dbReference>
<keyword evidence="4" id="KW-1185">Reference proteome</keyword>
<dbReference type="SMART" id="SM00028">
    <property type="entry name" value="TPR"/>
    <property type="match status" value="4"/>
</dbReference>
<evidence type="ECO:0000256" key="2">
    <source>
        <dbReference type="SAM" id="MobiDB-lite"/>
    </source>
</evidence>
<feature type="region of interest" description="Disordered" evidence="2">
    <location>
        <begin position="752"/>
        <end position="870"/>
    </location>
</feature>
<feature type="region of interest" description="Disordered" evidence="2">
    <location>
        <begin position="1"/>
        <end position="39"/>
    </location>
</feature>
<comment type="caution">
    <text evidence="3">The sequence shown here is derived from an EMBL/GenBank/DDBJ whole genome shotgun (WGS) entry which is preliminary data.</text>
</comment>
<dbReference type="Gene3D" id="1.25.40.10">
    <property type="entry name" value="Tetratricopeptide repeat domain"/>
    <property type="match status" value="3"/>
</dbReference>
<dbReference type="InterPro" id="IPR019734">
    <property type="entry name" value="TPR_rpt"/>
</dbReference>
<feature type="compositionally biased region" description="Polar residues" evidence="2">
    <location>
        <begin position="102"/>
        <end position="115"/>
    </location>
</feature>
<feature type="region of interest" description="Disordered" evidence="2">
    <location>
        <begin position="932"/>
        <end position="964"/>
    </location>
</feature>
<dbReference type="PANTHER" id="PTHR23082:SF0">
    <property type="entry name" value="GENERAL TRANSCRIPTION FACTOR 3C POLYPEPTIDE 3"/>
    <property type="match status" value="1"/>
</dbReference>
<evidence type="ECO:0000313" key="4">
    <source>
        <dbReference type="Proteomes" id="UP001345013"/>
    </source>
</evidence>
<dbReference type="PROSITE" id="PS50005">
    <property type="entry name" value="TPR"/>
    <property type="match status" value="1"/>
</dbReference>
<feature type="compositionally biased region" description="Basic residues" evidence="2">
    <location>
        <begin position="776"/>
        <end position="787"/>
    </location>
</feature>
<reference evidence="3 4" key="1">
    <citation type="submission" date="2023-08" db="EMBL/GenBank/DDBJ databases">
        <title>Black Yeasts Isolated from many extreme environments.</title>
        <authorList>
            <person name="Coleine C."/>
            <person name="Stajich J.E."/>
            <person name="Selbmann L."/>
        </authorList>
    </citation>
    <scope>NUCLEOTIDE SEQUENCE [LARGE SCALE GENOMIC DNA]</scope>
    <source>
        <strain evidence="3 4">CCFEE 5885</strain>
    </source>
</reference>
<feature type="repeat" description="TPR" evidence="1">
    <location>
        <begin position="1211"/>
        <end position="1244"/>
    </location>
</feature>
<evidence type="ECO:0000313" key="3">
    <source>
        <dbReference type="EMBL" id="KAK5093455.1"/>
    </source>
</evidence>
<dbReference type="PANTHER" id="PTHR23082">
    <property type="entry name" value="TRANSCRIPTION INITIATION FACTOR IIIC TFIIIC , POLYPEPTIDE 3-RELATED"/>
    <property type="match status" value="1"/>
</dbReference>
<sequence>MDERVNGGQGHEQSDGSGNDRSNRNGIPPPPVTPAGWLSHIPVLHPDQLPRAPASFLFETTTRESSPASLRSSPAFNQYLLNHHPAYALPPTFRYTERAPSDSVSSPPRIPSQQPGDFEEQVQPPVSTSATENGHRDGLAHSSSWNPPRSPPDRVSFALDQQSLRRQDTVFDHAKNSSPWPNGFPTQRLPMMPQEIQFRDDVLTPREFENDLAQGFRQIDHFGHFQPVFHTPPAYHQIPQEHSPVQAESDADDTEVEEAPEAAWPGRGRKRTATAAITQQGEVLLPGKRRRTRAERPRGRKKGEIRGPRTTIDPGEDFIKVYNEALDAFIEKRETEKAQSLVLRAIGLNPEIFAAHSLLADIHFAKGDVDSGMDALIVGLHGHLNDVELWRTIADRILNIADESYQKRVERAMYCYGAILRKDPKDIDARFQRAECARIIGTWNKAFGDFDVLLQSDPHNSSILAQFTTLCQDLGDLSKARIVYEDHFDHYKNVGITEEDHYTWQDIGVYVDLLVQAGETANAIVMLKRLARLLTGRGDELYWEEHVEDDREFDQNHYPRRLQETRFEPNVHPEHQYGDALPLDLRGKLGILRLKLNDREEAQSHFDWLEPDLEGEESLVEEYNDTFYEIAKALHDAKEHEQALHFYTALDNADIDLGLEFWLDMAASCYVCGQKEKAIACYGRVLELDSNSLEAKTQLTKLYRGLGDRSMAIKYGNEAVVMAQAMIPQTMNRKYERREQRLAREAAEKALKNAFKMPKGRGKAPGKVPDDLKFTRGPRLKRSKKFVKYVPRPPTEEPEPEPESESPEPRPSPSLPPESEAASATVPVDEEPPMYAKPIKVPKKPGRPRKPEAEKAKAKALKRKGPSQENTVKHYQEMQQLYKTLLNHQAAMREGDEVSTGVWIDCAAAMADDFRTVTLFYPKERHKKFEGYTVHNPQPRPSTPAADLSDGMSDAQGSASHRSPIHFTPLPSTGSHMRIAPPGLPDEYCDIPFAAWLDVFLELALLYANSNSADKQIDCYTAINAAVECNVFYHHPQSMLTIHSCYLACCLALGDDLTLYNTVLRWFMREYAFCTDTYRLYSAINMVNELPVVGGGKAGQMERAVFKGGPNQKFIFRQLMSLDKMLPANYNIDGPEGGVPPFMRRYREELRKAAKQPAADKETPATPVTVNDNEMSEVPDADDPAAHLPARGADLVNSVAIKTYTPTEMDVVLFVLYSHIMMSSGSFPNALSYLYRAYSLDPSNTVVLLSLALCYLHELFKRQAGNRHSYAVMGWAWFGKYEEERMKWAEEIDAKADRARADGVEAYSKTKMVDLIKREVEFNKARCWEMLGMTDLGMRGYRRVLDLADGARNAVGNDGEGVEEDIEQEESEEFTMEAAYAMSTLYALNGNGEKSREITEKYLVV</sequence>
<feature type="region of interest" description="Disordered" evidence="2">
    <location>
        <begin position="96"/>
        <end position="155"/>
    </location>
</feature>
<feature type="region of interest" description="Disordered" evidence="2">
    <location>
        <begin position="290"/>
        <end position="310"/>
    </location>
</feature>